<evidence type="ECO:0000313" key="1">
    <source>
        <dbReference type="EMBL" id="CFE43889.1"/>
    </source>
</evidence>
<dbReference type="EMBL" id="CSAJ01001224">
    <property type="protein sequence ID" value="COX76021.1"/>
    <property type="molecule type" value="Genomic_DNA"/>
</dbReference>
<evidence type="ECO:0000313" key="4">
    <source>
        <dbReference type="EMBL" id="COX76021.1"/>
    </source>
</evidence>
<dbReference type="Proteomes" id="UP000048289">
    <property type="component" value="Unassembled WGS sequence"/>
</dbReference>
<evidence type="ECO:0000313" key="7">
    <source>
        <dbReference type="Proteomes" id="UP000044938"/>
    </source>
</evidence>
<protein>
    <submittedName>
        <fullName evidence="3">Uncharacterized protein</fullName>
    </submittedName>
</protein>
<evidence type="ECO:0000313" key="10">
    <source>
        <dbReference type="Proteomes" id="UP000048600"/>
    </source>
</evidence>
<evidence type="ECO:0000313" key="8">
    <source>
        <dbReference type="Proteomes" id="UP000045842"/>
    </source>
</evidence>
<dbReference type="Proteomes" id="UP000044938">
    <property type="component" value="Unassembled WGS sequence"/>
</dbReference>
<evidence type="ECO:0000313" key="5">
    <source>
        <dbReference type="EMBL" id="COZ56287.1"/>
    </source>
</evidence>
<dbReference type="EMBL" id="CSAD01001199">
    <property type="protein sequence ID" value="COW95707.1"/>
    <property type="molecule type" value="Genomic_DNA"/>
</dbReference>
<evidence type="ECO:0000313" key="6">
    <source>
        <dbReference type="Proteomes" id="UP000039021"/>
    </source>
</evidence>
<organism evidence="3 8">
    <name type="scientific">Mycobacterium tuberculosis</name>
    <dbReference type="NCBI Taxonomy" id="1773"/>
    <lineage>
        <taxon>Bacteria</taxon>
        <taxon>Bacillati</taxon>
        <taxon>Actinomycetota</taxon>
        <taxon>Actinomycetes</taxon>
        <taxon>Mycobacteriales</taxon>
        <taxon>Mycobacteriaceae</taxon>
        <taxon>Mycobacterium</taxon>
        <taxon>Mycobacterium tuberculosis complex</taxon>
    </lineage>
</organism>
<proteinExistence type="predicted"/>
<dbReference type="EMBL" id="CHKL01000077">
    <property type="protein sequence ID" value="COV94880.1"/>
    <property type="molecule type" value="Genomic_DNA"/>
</dbReference>
<dbReference type="Proteomes" id="UP000045842">
    <property type="component" value="Unassembled WGS sequence"/>
</dbReference>
<dbReference type="Proteomes" id="UP000039021">
    <property type="component" value="Unassembled WGS sequence"/>
</dbReference>
<dbReference type="EMBL" id="CFOE01000620">
    <property type="protein sequence ID" value="CFE43889.1"/>
    <property type="molecule type" value="Genomic_DNA"/>
</dbReference>
<reference evidence="6 7" key="2">
    <citation type="submission" date="2015-03" db="EMBL/GenBank/DDBJ databases">
        <authorList>
            <consortium name="Pathogen Informatics"/>
        </authorList>
    </citation>
    <scope>NUCLEOTIDE SEQUENCE [LARGE SCALE GENOMIC DNA]</scope>
    <source>
        <strain evidence="3 8">G09801536</strain>
        <strain evidence="1 9">G09901357</strain>
        <strain evidence="4 7">M09401471</strain>
        <strain evidence="6">N09902308</strain>
        <strain evidence="2 10">P00601463</strain>
    </source>
</reference>
<accession>A0A655JI98</accession>
<evidence type="ECO:0000313" key="2">
    <source>
        <dbReference type="EMBL" id="COV94880.1"/>
    </source>
</evidence>
<dbReference type="Proteomes" id="UP000048600">
    <property type="component" value="Unassembled WGS sequence"/>
</dbReference>
<evidence type="ECO:0000313" key="3">
    <source>
        <dbReference type="EMBL" id="COW95707.1"/>
    </source>
</evidence>
<gene>
    <name evidence="3" type="ORF">ERS007679_04510</name>
    <name evidence="1" type="ORF">ERS007681_03513</name>
    <name evidence="4" type="ORF">ERS007720_04867</name>
    <name evidence="5" type="ORF">ERS007739_03895</name>
    <name evidence="2" type="ORF">ERS007741_01026</name>
</gene>
<reference evidence="5" key="1">
    <citation type="submission" date="2015-03" db="EMBL/GenBank/DDBJ databases">
        <authorList>
            <consortium name="Pathogen Informatics"/>
            <person name="Murphy D."/>
        </authorList>
    </citation>
    <scope>NUCLEOTIDE SEQUENCE</scope>
    <source>
        <strain evidence="5">N09902308</strain>
    </source>
</reference>
<evidence type="ECO:0000313" key="9">
    <source>
        <dbReference type="Proteomes" id="UP000048289"/>
    </source>
</evidence>
<sequence length="63" mass="6081">MYTGVTSMPSGVCHTNCSGVYPCAAAAAATCVCTAASVGDCAARSLCSGTPAKLPITGVLVVI</sequence>
<name>A0A655JI98_MYCTX</name>
<dbReference type="AlphaFoldDB" id="A0A655JI98"/>
<dbReference type="EMBL" id="CSBK01002175">
    <property type="protein sequence ID" value="COZ56287.1"/>
    <property type="molecule type" value="Genomic_DNA"/>
</dbReference>